<keyword evidence="3" id="KW-1185">Reference proteome</keyword>
<gene>
    <name evidence="2" type="ORF">BV898_19315</name>
</gene>
<dbReference type="Proteomes" id="UP000192578">
    <property type="component" value="Unassembled WGS sequence"/>
</dbReference>
<reference evidence="3" key="1">
    <citation type="submission" date="2017-01" db="EMBL/GenBank/DDBJ databases">
        <title>Comparative genomics of anhydrobiosis in the tardigrade Hypsibius dujardini.</title>
        <authorList>
            <person name="Yoshida Y."/>
            <person name="Koutsovoulos G."/>
            <person name="Laetsch D."/>
            <person name="Stevens L."/>
            <person name="Kumar S."/>
            <person name="Horikawa D."/>
            <person name="Ishino K."/>
            <person name="Komine S."/>
            <person name="Tomita M."/>
            <person name="Blaxter M."/>
            <person name="Arakawa K."/>
        </authorList>
    </citation>
    <scope>NUCLEOTIDE SEQUENCE [LARGE SCALE GENOMIC DNA]</scope>
    <source>
        <strain evidence="3">Z151</strain>
    </source>
</reference>
<comment type="caution">
    <text evidence="2">The sequence shown here is derived from an EMBL/GenBank/DDBJ whole genome shotgun (WGS) entry which is preliminary data.</text>
</comment>
<protein>
    <submittedName>
        <fullName evidence="2">Uncharacterized protein</fullName>
    </submittedName>
</protein>
<evidence type="ECO:0000313" key="2">
    <source>
        <dbReference type="EMBL" id="OWA54928.1"/>
    </source>
</evidence>
<evidence type="ECO:0000256" key="1">
    <source>
        <dbReference type="SAM" id="MobiDB-lite"/>
    </source>
</evidence>
<evidence type="ECO:0000313" key="3">
    <source>
        <dbReference type="Proteomes" id="UP000192578"/>
    </source>
</evidence>
<dbReference type="EMBL" id="MTYJ01000486">
    <property type="protein sequence ID" value="OWA54928.1"/>
    <property type="molecule type" value="Genomic_DNA"/>
</dbReference>
<dbReference type="AlphaFoldDB" id="A0A9X6NL85"/>
<sequence length="88" mass="9531">MSPAHAPPTHQSRRSGRVLPQSSEPHPRVVNGDPQVKAAASRSEQSQAVISDTPGRTNRGGKRRAGPFAKLLHGRSRHKLVERTLVAN</sequence>
<name>A0A9X6NL85_HYPEX</name>
<feature type="region of interest" description="Disordered" evidence="1">
    <location>
        <begin position="1"/>
        <end position="69"/>
    </location>
</feature>
<proteinExistence type="predicted"/>
<accession>A0A9X6NL85</accession>
<organism evidence="2 3">
    <name type="scientific">Hypsibius exemplaris</name>
    <name type="common">Freshwater tardigrade</name>
    <dbReference type="NCBI Taxonomy" id="2072580"/>
    <lineage>
        <taxon>Eukaryota</taxon>
        <taxon>Metazoa</taxon>
        <taxon>Ecdysozoa</taxon>
        <taxon>Tardigrada</taxon>
        <taxon>Eutardigrada</taxon>
        <taxon>Parachela</taxon>
        <taxon>Hypsibioidea</taxon>
        <taxon>Hypsibiidae</taxon>
        <taxon>Hypsibius</taxon>
    </lineage>
</organism>
<feature type="compositionally biased region" description="Polar residues" evidence="1">
    <location>
        <begin position="42"/>
        <end position="56"/>
    </location>
</feature>